<reference evidence="5 6" key="1">
    <citation type="journal article" date="2018" name="Arch. Microbiol.">
        <title>Hymenobacter segetis sp. nov., isolated from soil.</title>
        <authorList>
            <person name="Ten L.N."/>
            <person name="Lim S.J."/>
            <person name="Kim B.O."/>
            <person name="Kang I.K."/>
            <person name="Jung H.Y."/>
        </authorList>
    </citation>
    <scope>NUCLEOTIDE SEQUENCE [LARGE SCALE GENOMIC DNA]</scope>
    <source>
        <strain evidence="5 6">S7-3-11</strain>
    </source>
</reference>
<dbReference type="PANTHER" id="PTHR30408:SF13">
    <property type="entry name" value="TYPE I RESTRICTION ENZYME HINDI SPECIFICITY SUBUNIT"/>
    <property type="match status" value="1"/>
</dbReference>
<feature type="domain" description="Type I restriction modification DNA specificity" evidence="4">
    <location>
        <begin position="20"/>
        <end position="199"/>
    </location>
</feature>
<dbReference type="EMBL" id="JBCEVZ010000039">
    <property type="protein sequence ID" value="MEL5995519.1"/>
    <property type="molecule type" value="Genomic_DNA"/>
</dbReference>
<keyword evidence="3" id="KW-0238">DNA-binding</keyword>
<dbReference type="Gene3D" id="3.90.220.20">
    <property type="entry name" value="DNA methylase specificity domains"/>
    <property type="match status" value="2"/>
</dbReference>
<evidence type="ECO:0000313" key="5">
    <source>
        <dbReference type="EMBL" id="MEL5995519.1"/>
    </source>
</evidence>
<keyword evidence="5" id="KW-0540">Nuclease</keyword>
<dbReference type="PANTHER" id="PTHR30408">
    <property type="entry name" value="TYPE-1 RESTRICTION ENZYME ECOKI SPECIFICITY PROTEIN"/>
    <property type="match status" value="1"/>
</dbReference>
<feature type="domain" description="Type I restriction modification DNA specificity" evidence="4">
    <location>
        <begin position="216"/>
        <end position="378"/>
    </location>
</feature>
<dbReference type="GO" id="GO:0004519">
    <property type="term" value="F:endonuclease activity"/>
    <property type="evidence" value="ECO:0007669"/>
    <property type="project" value="UniProtKB-KW"/>
</dbReference>
<keyword evidence="5" id="KW-0378">Hydrolase</keyword>
<accession>A0ABU9LXP5</accession>
<keyword evidence="5" id="KW-0255">Endonuclease</keyword>
<evidence type="ECO:0000259" key="4">
    <source>
        <dbReference type="Pfam" id="PF01420"/>
    </source>
</evidence>
<dbReference type="RefSeq" id="WP_342299406.1">
    <property type="nucleotide sequence ID" value="NZ_JBCEVZ010000039.1"/>
</dbReference>
<evidence type="ECO:0000313" key="6">
    <source>
        <dbReference type="Proteomes" id="UP001479606"/>
    </source>
</evidence>
<dbReference type="GO" id="GO:0016787">
    <property type="term" value="F:hydrolase activity"/>
    <property type="evidence" value="ECO:0007669"/>
    <property type="project" value="UniProtKB-KW"/>
</dbReference>
<evidence type="ECO:0000256" key="2">
    <source>
        <dbReference type="ARBA" id="ARBA00022747"/>
    </source>
</evidence>
<dbReference type="Pfam" id="PF01420">
    <property type="entry name" value="Methylase_S"/>
    <property type="match status" value="2"/>
</dbReference>
<dbReference type="InterPro" id="IPR000055">
    <property type="entry name" value="Restrct_endonuc_typeI_TRD"/>
</dbReference>
<comment type="similarity">
    <text evidence="1">Belongs to the type-I restriction system S methylase family.</text>
</comment>
<organism evidence="5 6">
    <name type="scientific">Hymenobacter segetis</name>
    <dbReference type="NCBI Taxonomy" id="2025509"/>
    <lineage>
        <taxon>Bacteria</taxon>
        <taxon>Pseudomonadati</taxon>
        <taxon>Bacteroidota</taxon>
        <taxon>Cytophagia</taxon>
        <taxon>Cytophagales</taxon>
        <taxon>Hymenobacteraceae</taxon>
        <taxon>Hymenobacter</taxon>
    </lineage>
</organism>
<dbReference type="EC" id="3.1.21.-" evidence="5"/>
<proteinExistence type="inferred from homology"/>
<protein>
    <submittedName>
        <fullName evidence="5">Restriction endonuclease subunit S</fullName>
        <ecNumber evidence="5">3.1.21.-</ecNumber>
    </submittedName>
</protein>
<dbReference type="SUPFAM" id="SSF116734">
    <property type="entry name" value="DNA methylase specificity domain"/>
    <property type="match status" value="2"/>
</dbReference>
<keyword evidence="6" id="KW-1185">Reference proteome</keyword>
<evidence type="ECO:0000256" key="3">
    <source>
        <dbReference type="ARBA" id="ARBA00023125"/>
    </source>
</evidence>
<dbReference type="Proteomes" id="UP001479606">
    <property type="component" value="Unassembled WGS sequence"/>
</dbReference>
<name>A0ABU9LXP5_9BACT</name>
<sequence length="410" mass="45968">MSGQTEIMWGEVAEIASANEWKDTLLDEVADIIPGFAFKSQEFGSRGEVVIKIKDINQGFVDFNNTDRVVTLNYAKGKLDKYRISFGDYVVAMTGATIGKVGRVKLNKTALINQRVAKIKSKPGISNDFVYYCLSGEDFQLFIQNNIDSNSAQENISGGSIGRYPILLPPLAEQRAIAGVLCSLDDKIDLLHRQNATLEALAETLFRQWFVEEAKDEWEERKVGDIATHLKVGINPVANPTVMYHQYSLPAYDNGQVPTRELGLEILSNKYEVSPNTILISKLNPRFPRIWAIGNSIEDNSVCSTEFQVFKPKKQSLYAYFYFLIKSEDVVGEMTMAASGTSGSHQRIRPEDILNIKVRIPSIEKAEEFSSITQGFIDKADKDRRVIQTLSTLRDTLLPKLMSGEVRVAY</sequence>
<gene>
    <name evidence="5" type="ORF">AAFH49_14980</name>
</gene>
<evidence type="ECO:0000256" key="1">
    <source>
        <dbReference type="ARBA" id="ARBA00010923"/>
    </source>
</evidence>
<dbReference type="InterPro" id="IPR052021">
    <property type="entry name" value="Type-I_RS_S_subunit"/>
</dbReference>
<comment type="caution">
    <text evidence="5">The sequence shown here is derived from an EMBL/GenBank/DDBJ whole genome shotgun (WGS) entry which is preliminary data.</text>
</comment>
<dbReference type="CDD" id="cd17278">
    <property type="entry name" value="RMtype1_S_LdeBORF1052P-TRD2-CR2"/>
    <property type="match status" value="1"/>
</dbReference>
<dbReference type="InterPro" id="IPR044946">
    <property type="entry name" value="Restrct_endonuc_typeI_TRD_sf"/>
</dbReference>
<keyword evidence="2" id="KW-0680">Restriction system</keyword>